<proteinExistence type="predicted"/>
<dbReference type="EMBL" id="JAIBOA010000004">
    <property type="protein sequence ID" value="MBW8482389.1"/>
    <property type="molecule type" value="Genomic_DNA"/>
</dbReference>
<dbReference type="PANTHER" id="PTHR35908">
    <property type="entry name" value="HYPOTHETICAL FUSION PROTEIN"/>
    <property type="match status" value="1"/>
</dbReference>
<dbReference type="PANTHER" id="PTHR35908:SF1">
    <property type="entry name" value="CONSERVED PROTEIN"/>
    <property type="match status" value="1"/>
</dbReference>
<comment type="caution">
    <text evidence="2">The sequence shown here is derived from an EMBL/GenBank/DDBJ whole genome shotgun (WGS) entry which is preliminary data.</text>
</comment>
<accession>A0ABS7FPT4</accession>
<protein>
    <recommendedName>
        <fullName evidence="1">Glyoxalase-like domain-containing protein</fullName>
    </recommendedName>
</protein>
<gene>
    <name evidence="2" type="ORF">K1Y72_08450</name>
</gene>
<dbReference type="Proteomes" id="UP000774570">
    <property type="component" value="Unassembled WGS sequence"/>
</dbReference>
<feature type="domain" description="Glyoxalase-like" evidence="1">
    <location>
        <begin position="10"/>
        <end position="153"/>
    </location>
</feature>
<dbReference type="InterPro" id="IPR041581">
    <property type="entry name" value="Glyoxalase_6"/>
</dbReference>
<sequence>MTSTPLHWKIVIDAHDPHAQAEFWAAALGYVVEDHSVLVGELLAAGVVSDDVVTEHRGRRAWRDGAGARHPDDPFDAKSGIGRGRRLLFNRVPDEEVKTVKNRVHLDVHSKAGERDADVERIRGLGAAVQAHVKENGSEWIVMTDPEGNEFCVS</sequence>
<evidence type="ECO:0000313" key="3">
    <source>
        <dbReference type="Proteomes" id="UP000774570"/>
    </source>
</evidence>
<dbReference type="SUPFAM" id="SSF54593">
    <property type="entry name" value="Glyoxalase/Bleomycin resistance protein/Dihydroxybiphenyl dioxygenase"/>
    <property type="match status" value="1"/>
</dbReference>
<organism evidence="2 3">
    <name type="scientific">Actinomadura parmotrematis</name>
    <dbReference type="NCBI Taxonomy" id="2864039"/>
    <lineage>
        <taxon>Bacteria</taxon>
        <taxon>Bacillati</taxon>
        <taxon>Actinomycetota</taxon>
        <taxon>Actinomycetes</taxon>
        <taxon>Streptosporangiales</taxon>
        <taxon>Thermomonosporaceae</taxon>
        <taxon>Actinomadura</taxon>
    </lineage>
</organism>
<reference evidence="2 3" key="1">
    <citation type="submission" date="2021-07" db="EMBL/GenBank/DDBJ databases">
        <title>Actinomadura sp. PM05-2 isolated from lichen.</title>
        <authorList>
            <person name="Somphong A."/>
            <person name="Phongsopitanun W."/>
            <person name="Tanasupawat S."/>
            <person name="Peongsungnone V."/>
        </authorList>
    </citation>
    <scope>NUCLEOTIDE SEQUENCE [LARGE SCALE GENOMIC DNA]</scope>
    <source>
        <strain evidence="2 3">PM05-2</strain>
    </source>
</reference>
<dbReference type="InterPro" id="IPR029068">
    <property type="entry name" value="Glyas_Bleomycin-R_OHBP_Dase"/>
</dbReference>
<name>A0ABS7FPT4_9ACTN</name>
<dbReference type="RefSeq" id="WP_220164880.1">
    <property type="nucleotide sequence ID" value="NZ_JAIBOA010000004.1"/>
</dbReference>
<dbReference type="Gene3D" id="3.10.180.10">
    <property type="entry name" value="2,3-Dihydroxybiphenyl 1,2-Dioxygenase, domain 1"/>
    <property type="match status" value="1"/>
</dbReference>
<evidence type="ECO:0000259" key="1">
    <source>
        <dbReference type="Pfam" id="PF18029"/>
    </source>
</evidence>
<dbReference type="Pfam" id="PF18029">
    <property type="entry name" value="Glyoxalase_6"/>
    <property type="match status" value="1"/>
</dbReference>
<keyword evidence="3" id="KW-1185">Reference proteome</keyword>
<evidence type="ECO:0000313" key="2">
    <source>
        <dbReference type="EMBL" id="MBW8482389.1"/>
    </source>
</evidence>